<organism evidence="11 12">
    <name type="scientific">Pogonophryne albipinna</name>
    <dbReference type="NCBI Taxonomy" id="1090488"/>
    <lineage>
        <taxon>Eukaryota</taxon>
        <taxon>Metazoa</taxon>
        <taxon>Chordata</taxon>
        <taxon>Craniata</taxon>
        <taxon>Vertebrata</taxon>
        <taxon>Euteleostomi</taxon>
        <taxon>Actinopterygii</taxon>
        <taxon>Neopterygii</taxon>
        <taxon>Teleostei</taxon>
        <taxon>Neoteleostei</taxon>
        <taxon>Acanthomorphata</taxon>
        <taxon>Eupercaria</taxon>
        <taxon>Perciformes</taxon>
        <taxon>Notothenioidei</taxon>
        <taxon>Pogonophryne</taxon>
    </lineage>
</organism>
<evidence type="ECO:0000256" key="1">
    <source>
        <dbReference type="ARBA" id="ARBA00004479"/>
    </source>
</evidence>
<comment type="similarity">
    <text evidence="9">Belongs to the tomoregulin family.</text>
</comment>
<proteinExistence type="inferred from homology"/>
<keyword evidence="7" id="KW-0472">Membrane</keyword>
<dbReference type="SUPFAM" id="SSF100895">
    <property type="entry name" value="Kazal-type serine protease inhibitors"/>
    <property type="match status" value="2"/>
</dbReference>
<dbReference type="GO" id="GO:0030154">
    <property type="term" value="P:cell differentiation"/>
    <property type="evidence" value="ECO:0007669"/>
    <property type="project" value="TreeGrafter"/>
</dbReference>
<dbReference type="InterPro" id="IPR036058">
    <property type="entry name" value="Kazal_dom_sf"/>
</dbReference>
<keyword evidence="2" id="KW-0245">EGF-like domain</keyword>
<keyword evidence="5" id="KW-0677">Repeat</keyword>
<keyword evidence="4" id="KW-0732">Signal</keyword>
<dbReference type="PANTHER" id="PTHR10913:SF80">
    <property type="entry name" value="TOMOREGULIN-2"/>
    <property type="match status" value="1"/>
</dbReference>
<comment type="caution">
    <text evidence="11">The sequence shown here is derived from an EMBL/GenBank/DDBJ whole genome shotgun (WGS) entry which is preliminary data.</text>
</comment>
<keyword evidence="3" id="KW-0812">Transmembrane</keyword>
<dbReference type="Pfam" id="PF07648">
    <property type="entry name" value="Kazal_2"/>
    <property type="match status" value="2"/>
</dbReference>
<dbReference type="EMBL" id="JAPTMU010000013">
    <property type="protein sequence ID" value="KAJ4933527.1"/>
    <property type="molecule type" value="Genomic_DNA"/>
</dbReference>
<dbReference type="SMART" id="SM00280">
    <property type="entry name" value="KAZAL"/>
    <property type="match status" value="2"/>
</dbReference>
<evidence type="ECO:0000256" key="8">
    <source>
        <dbReference type="ARBA" id="ARBA00023157"/>
    </source>
</evidence>
<dbReference type="Gene3D" id="3.30.60.30">
    <property type="match status" value="2"/>
</dbReference>
<dbReference type="GO" id="GO:0005576">
    <property type="term" value="C:extracellular region"/>
    <property type="evidence" value="ECO:0007669"/>
    <property type="project" value="TreeGrafter"/>
</dbReference>
<dbReference type="Gene3D" id="2.10.25.10">
    <property type="entry name" value="Laminin"/>
    <property type="match status" value="1"/>
</dbReference>
<evidence type="ECO:0000259" key="10">
    <source>
        <dbReference type="PROSITE" id="PS51465"/>
    </source>
</evidence>
<evidence type="ECO:0000256" key="7">
    <source>
        <dbReference type="ARBA" id="ARBA00023136"/>
    </source>
</evidence>
<feature type="non-terminal residue" evidence="11">
    <location>
        <position position="241"/>
    </location>
</feature>
<protein>
    <recommendedName>
        <fullName evidence="10">Kazal-like domain-containing protein</fullName>
    </recommendedName>
</protein>
<evidence type="ECO:0000313" key="11">
    <source>
        <dbReference type="EMBL" id="KAJ4933527.1"/>
    </source>
</evidence>
<sequence length="241" mass="26343">CNNDYAPVCGSNNQNYQNECFLRRDACKQQSEVLIMSEGACPADAGSGSGDDGEDGSAETAQKEMSTCDICQFGAECDVDAEDVWNTSFVNPALCVAFCKVKSMLLLCQIECAKTQFAQDYYARSNVLTECKLCVCNIDCSHISFNQVCASDGRSYDNPCQVKEASCQKQERIEVKHLGRCQGDILGGDGHFARTDTTVVKEKDPRNGLAIGLYIPCPDHFKNYCVHGECQFPSIVAQPSC</sequence>
<reference evidence="11" key="1">
    <citation type="submission" date="2022-11" db="EMBL/GenBank/DDBJ databases">
        <title>Chromosome-level genome of Pogonophryne albipinna.</title>
        <authorList>
            <person name="Jo E."/>
        </authorList>
    </citation>
    <scope>NUCLEOTIDE SEQUENCE</scope>
    <source>
        <strain evidence="11">SGF0006</strain>
        <tissue evidence="11">Muscle</tissue>
    </source>
</reference>
<keyword evidence="12" id="KW-1185">Reference proteome</keyword>
<evidence type="ECO:0000313" key="12">
    <source>
        <dbReference type="Proteomes" id="UP001219934"/>
    </source>
</evidence>
<dbReference type="GO" id="GO:0016020">
    <property type="term" value="C:membrane"/>
    <property type="evidence" value="ECO:0007669"/>
    <property type="project" value="UniProtKB-SubCell"/>
</dbReference>
<name>A0AAD6AYZ4_9TELE</name>
<dbReference type="Proteomes" id="UP001219934">
    <property type="component" value="Unassembled WGS sequence"/>
</dbReference>
<dbReference type="AlphaFoldDB" id="A0AAD6AYZ4"/>
<evidence type="ECO:0000256" key="2">
    <source>
        <dbReference type="ARBA" id="ARBA00022536"/>
    </source>
</evidence>
<feature type="domain" description="Kazal-like" evidence="10">
    <location>
        <begin position="135"/>
        <end position="183"/>
    </location>
</feature>
<keyword evidence="8" id="KW-1015">Disulfide bond</keyword>
<feature type="domain" description="Kazal-like" evidence="10">
    <location>
        <begin position="1"/>
        <end position="43"/>
    </location>
</feature>
<evidence type="ECO:0000256" key="5">
    <source>
        <dbReference type="ARBA" id="ARBA00022737"/>
    </source>
</evidence>
<dbReference type="FunFam" id="3.30.60.30:FF:000002">
    <property type="entry name" value="tomoregulin-2 isoform X1"/>
    <property type="match status" value="1"/>
</dbReference>
<dbReference type="GO" id="GO:0006950">
    <property type="term" value="P:response to stress"/>
    <property type="evidence" value="ECO:0007669"/>
    <property type="project" value="UniProtKB-ARBA"/>
</dbReference>
<evidence type="ECO:0000256" key="9">
    <source>
        <dbReference type="ARBA" id="ARBA00038484"/>
    </source>
</evidence>
<gene>
    <name evidence="11" type="ORF">JOQ06_030353</name>
</gene>
<comment type="subcellular location">
    <subcellularLocation>
        <location evidence="1">Membrane</location>
        <topology evidence="1">Single-pass type I membrane protein</topology>
    </subcellularLocation>
</comment>
<accession>A0AAD6AYZ4</accession>
<evidence type="ECO:0000256" key="3">
    <source>
        <dbReference type="ARBA" id="ARBA00022692"/>
    </source>
</evidence>
<feature type="non-terminal residue" evidence="11">
    <location>
        <position position="1"/>
    </location>
</feature>
<dbReference type="CDD" id="cd00104">
    <property type="entry name" value="KAZAL_FS"/>
    <property type="match status" value="2"/>
</dbReference>
<keyword evidence="6" id="KW-1133">Transmembrane helix</keyword>
<evidence type="ECO:0000256" key="4">
    <source>
        <dbReference type="ARBA" id="ARBA00022729"/>
    </source>
</evidence>
<dbReference type="PROSITE" id="PS51465">
    <property type="entry name" value="KAZAL_2"/>
    <property type="match status" value="2"/>
</dbReference>
<dbReference type="InterPro" id="IPR002350">
    <property type="entry name" value="Kazal_dom"/>
</dbReference>
<dbReference type="InterPro" id="IPR050653">
    <property type="entry name" value="Prot_Inhib_GrowthFact_Antg"/>
</dbReference>
<evidence type="ECO:0000256" key="6">
    <source>
        <dbReference type="ARBA" id="ARBA00022989"/>
    </source>
</evidence>
<dbReference type="PANTHER" id="PTHR10913">
    <property type="entry name" value="FOLLISTATIN-RELATED"/>
    <property type="match status" value="1"/>
</dbReference>